<sequence>MDSAGYTNHNYYDLILQPANIDVPQPDDFNSTIGTSGNIEDGGPFIFSNAPIHGDSVGTPTSWDAYPSPRIGPNDPISRQCKVSELFVKIYALTLLADHNAQGPVYLHDAGLGLRNPLVDIYDPFNTSNPSYNDYGTSFNIQNAQNPSIGIQDALYSTGNTLVRPQSSIQNPSASSVDTSRPRPYGSSLQSDTHPALPGIYDASLQGSICDTSLQSSVYDALLRSSIGDASLVHDTSLFHNTPLRSSAHDASLQSRTHGGSLQSSFHDTSARSSIHDASLGSGVHNSSLGSSSVHDSSLGSGVHNSSLGNILHGSSLGSSVHGSSLGNSLHDSSLGSSVHDSSLRSSDHGSSLGSSVHDSSLESSLHGSSLRSGIHNSSQQSGVHDASTGLHNASMGFQHASLGIQDVPTDLQNLFSGFQDAQLNRMTQASSVDSSVPASTSHHQTSVASSHRPSHGLNYFHPYNSITRSSNARALSTSTLIGHPAPLSLTSAIVPVQTPAPLSLLLPRTNQVIVSALPKPTKGPLVTTSALNFEEYCRIHDYKRIPAMFRPKEPGSERSTASTYFLWDNVRNLARESVGYAGGLGFRKYKIYYDNGEGKVETFESVLTNRLGWNAETFKATTRLFETAENLTKNCIWDPARIPTASMNHQTGSGKFILGKESPYEVWKGMVYLFFQPGFFMNHYEPLHNADKSEEEQIAAQVSQNVMHSHLNKIQSFLVFRNSLEPLRKC</sequence>
<protein>
    <submittedName>
        <fullName evidence="2">Uncharacterized protein</fullName>
    </submittedName>
</protein>
<feature type="compositionally biased region" description="Low complexity" evidence="1">
    <location>
        <begin position="349"/>
        <end position="373"/>
    </location>
</feature>
<comment type="caution">
    <text evidence="2">The sequence shown here is derived from an EMBL/GenBank/DDBJ whole genome shotgun (WGS) entry which is preliminary data.</text>
</comment>
<evidence type="ECO:0000313" key="2">
    <source>
        <dbReference type="EMBL" id="KAJ4464129.1"/>
    </source>
</evidence>
<reference evidence="2" key="1">
    <citation type="submission" date="2022-08" db="EMBL/GenBank/DDBJ databases">
        <authorList>
            <consortium name="DOE Joint Genome Institute"/>
            <person name="Min B."/>
            <person name="Riley R."/>
            <person name="Sierra-Patev S."/>
            <person name="Naranjo-Ortiz M."/>
            <person name="Looney B."/>
            <person name="Konkel Z."/>
            <person name="Slot J.C."/>
            <person name="Sakamoto Y."/>
            <person name="Steenwyk J.L."/>
            <person name="Rokas A."/>
            <person name="Carro J."/>
            <person name="Camarero S."/>
            <person name="Ferreira P."/>
            <person name="Molpeceres G."/>
            <person name="Ruiz-Duenas F.J."/>
            <person name="Serrano A."/>
            <person name="Henrissat B."/>
            <person name="Drula E."/>
            <person name="Hughes K.W."/>
            <person name="Mata J.L."/>
            <person name="Ishikawa N.K."/>
            <person name="Vargas-Isla R."/>
            <person name="Ushijima S."/>
            <person name="Smith C.A."/>
            <person name="Ahrendt S."/>
            <person name="Andreopoulos W."/>
            <person name="He G."/>
            <person name="Labutti K."/>
            <person name="Lipzen A."/>
            <person name="Ng V."/>
            <person name="Sandor L."/>
            <person name="Barry K."/>
            <person name="Martinez A.T."/>
            <person name="Xiao Y."/>
            <person name="Gibbons J.G."/>
            <person name="Terashima K."/>
            <person name="Hibbett D.S."/>
            <person name="Grigoriev I.V."/>
        </authorList>
    </citation>
    <scope>NUCLEOTIDE SEQUENCE</scope>
    <source>
        <strain evidence="2">Sp2 HRB7682 ss15</strain>
    </source>
</reference>
<organism evidence="2 3">
    <name type="scientific">Lentinula lateritia</name>
    <dbReference type="NCBI Taxonomy" id="40482"/>
    <lineage>
        <taxon>Eukaryota</taxon>
        <taxon>Fungi</taxon>
        <taxon>Dikarya</taxon>
        <taxon>Basidiomycota</taxon>
        <taxon>Agaricomycotina</taxon>
        <taxon>Agaricomycetes</taxon>
        <taxon>Agaricomycetidae</taxon>
        <taxon>Agaricales</taxon>
        <taxon>Marasmiineae</taxon>
        <taxon>Omphalotaceae</taxon>
        <taxon>Lentinula</taxon>
    </lineage>
</organism>
<feature type="region of interest" description="Disordered" evidence="1">
    <location>
        <begin position="430"/>
        <end position="455"/>
    </location>
</feature>
<dbReference type="EMBL" id="JANVFS010000062">
    <property type="protein sequence ID" value="KAJ4464129.1"/>
    <property type="molecule type" value="Genomic_DNA"/>
</dbReference>
<evidence type="ECO:0000313" key="3">
    <source>
        <dbReference type="Proteomes" id="UP001150238"/>
    </source>
</evidence>
<feature type="region of interest" description="Disordered" evidence="1">
    <location>
        <begin position="163"/>
        <end position="194"/>
    </location>
</feature>
<feature type="region of interest" description="Disordered" evidence="1">
    <location>
        <begin position="322"/>
        <end position="391"/>
    </location>
</feature>
<feature type="region of interest" description="Disordered" evidence="1">
    <location>
        <begin position="249"/>
        <end position="279"/>
    </location>
</feature>
<feature type="compositionally biased region" description="Low complexity" evidence="1">
    <location>
        <begin position="430"/>
        <end position="442"/>
    </location>
</feature>
<dbReference type="AlphaFoldDB" id="A0A9W8ZR13"/>
<feature type="compositionally biased region" description="Polar residues" evidence="1">
    <location>
        <begin position="163"/>
        <end position="179"/>
    </location>
</feature>
<dbReference type="Proteomes" id="UP001150238">
    <property type="component" value="Unassembled WGS sequence"/>
</dbReference>
<name>A0A9W8ZR13_9AGAR</name>
<evidence type="ECO:0000256" key="1">
    <source>
        <dbReference type="SAM" id="MobiDB-lite"/>
    </source>
</evidence>
<proteinExistence type="predicted"/>
<accession>A0A9W8ZR13</accession>
<feature type="compositionally biased region" description="Low complexity" evidence="1">
    <location>
        <begin position="322"/>
        <end position="341"/>
    </location>
</feature>
<reference evidence="2" key="2">
    <citation type="journal article" date="2023" name="Proc. Natl. Acad. Sci. U.S.A.">
        <title>A global phylogenomic analysis of the shiitake genus Lentinula.</title>
        <authorList>
            <person name="Sierra-Patev S."/>
            <person name="Min B."/>
            <person name="Naranjo-Ortiz M."/>
            <person name="Looney B."/>
            <person name="Konkel Z."/>
            <person name="Slot J.C."/>
            <person name="Sakamoto Y."/>
            <person name="Steenwyk J.L."/>
            <person name="Rokas A."/>
            <person name="Carro J."/>
            <person name="Camarero S."/>
            <person name="Ferreira P."/>
            <person name="Molpeceres G."/>
            <person name="Ruiz-Duenas F.J."/>
            <person name="Serrano A."/>
            <person name="Henrissat B."/>
            <person name="Drula E."/>
            <person name="Hughes K.W."/>
            <person name="Mata J.L."/>
            <person name="Ishikawa N.K."/>
            <person name="Vargas-Isla R."/>
            <person name="Ushijima S."/>
            <person name="Smith C.A."/>
            <person name="Donoghue J."/>
            <person name="Ahrendt S."/>
            <person name="Andreopoulos W."/>
            <person name="He G."/>
            <person name="LaButti K."/>
            <person name="Lipzen A."/>
            <person name="Ng V."/>
            <person name="Riley R."/>
            <person name="Sandor L."/>
            <person name="Barry K."/>
            <person name="Martinez A.T."/>
            <person name="Xiao Y."/>
            <person name="Gibbons J.G."/>
            <person name="Terashima K."/>
            <person name="Grigoriev I.V."/>
            <person name="Hibbett D."/>
        </authorList>
    </citation>
    <scope>NUCLEOTIDE SEQUENCE</scope>
    <source>
        <strain evidence="2">Sp2 HRB7682 ss15</strain>
    </source>
</reference>
<feature type="compositionally biased region" description="Polar residues" evidence="1">
    <location>
        <begin position="252"/>
        <end position="273"/>
    </location>
</feature>
<gene>
    <name evidence="2" type="ORF">C8J55DRAFT_567091</name>
</gene>
<feature type="compositionally biased region" description="Polar residues" evidence="1">
    <location>
        <begin position="443"/>
        <end position="452"/>
    </location>
</feature>